<dbReference type="EMBL" id="CP046457">
    <property type="protein sequence ID" value="QGU00823.1"/>
    <property type="molecule type" value="Genomic_DNA"/>
</dbReference>
<accession>A0A6I6DIH2</accession>
<gene>
    <name evidence="1" type="ORF">SYNTR_2229</name>
</gene>
<proteinExistence type="predicted"/>
<keyword evidence="2" id="KW-1185">Reference proteome</keyword>
<name>A0A6I6DIH2_9FIRM</name>
<sequence>MNKTNKYKGNIFLNRLTNLTRTCLFAYRIGEYLKHIY</sequence>
<reference evidence="2" key="1">
    <citation type="journal article" date="2019" name="Microbiology">
        <title>Complete Genome Sequence of an Uncultured Bacterium of the Candidate Phylum Bipolaricaulota.</title>
        <authorList>
            <person name="Kadnikov V.V."/>
            <person name="Mardanov A.V."/>
            <person name="Beletsky A.V."/>
            <person name="Frank Y.A."/>
            <person name="Karnachuk O.V."/>
            <person name="Ravin N.V."/>
        </authorList>
    </citation>
    <scope>NUCLEOTIDE SEQUENCE [LARGE SCALE GENOMIC DNA]</scope>
</reference>
<dbReference type="KEGG" id="salq:SYNTR_2229"/>
<protein>
    <submittedName>
        <fullName evidence="1">Uncharacterized protein</fullName>
    </submittedName>
</protein>
<evidence type="ECO:0000313" key="2">
    <source>
        <dbReference type="Proteomes" id="UP000426444"/>
    </source>
</evidence>
<dbReference type="Proteomes" id="UP000426444">
    <property type="component" value="Chromosome"/>
</dbReference>
<organism evidence="1 2">
    <name type="scientific">Candidatus Syntrophocurvum alkaliphilum</name>
    <dbReference type="NCBI Taxonomy" id="2293317"/>
    <lineage>
        <taxon>Bacteria</taxon>
        <taxon>Bacillati</taxon>
        <taxon>Bacillota</taxon>
        <taxon>Clostridia</taxon>
        <taxon>Eubacteriales</taxon>
        <taxon>Syntrophomonadaceae</taxon>
        <taxon>Candidatus Syntrophocurvum</taxon>
    </lineage>
</organism>
<dbReference type="AlphaFoldDB" id="A0A6I6DIH2"/>
<evidence type="ECO:0000313" key="1">
    <source>
        <dbReference type="EMBL" id="QGU00823.1"/>
    </source>
</evidence>